<evidence type="ECO:0000256" key="4">
    <source>
        <dbReference type="ARBA" id="ARBA00023136"/>
    </source>
</evidence>
<dbReference type="GO" id="GO:0016829">
    <property type="term" value="F:lyase activity"/>
    <property type="evidence" value="ECO:0007669"/>
    <property type="project" value="UniProtKB-KW"/>
</dbReference>
<keyword evidence="2" id="KW-0812">Transmembrane</keyword>
<evidence type="ECO:0000313" key="8">
    <source>
        <dbReference type="Proteomes" id="UP000712157"/>
    </source>
</evidence>
<evidence type="ECO:0000256" key="6">
    <source>
        <dbReference type="ARBA" id="ARBA00023316"/>
    </source>
</evidence>
<evidence type="ECO:0000313" key="7">
    <source>
        <dbReference type="EMBL" id="MBU9738345.1"/>
    </source>
</evidence>
<dbReference type="RefSeq" id="WP_238722559.1">
    <property type="nucleotide sequence ID" value="NZ_JAHQCW010000033.1"/>
</dbReference>
<evidence type="ECO:0000256" key="5">
    <source>
        <dbReference type="ARBA" id="ARBA00023239"/>
    </source>
</evidence>
<keyword evidence="6" id="KW-0961">Cell wall biogenesis/degradation</keyword>
<dbReference type="Gene3D" id="3.30.1490.480">
    <property type="entry name" value="Endolytic murein transglycosylase"/>
    <property type="match status" value="1"/>
</dbReference>
<accession>A0A949NIM8</accession>
<dbReference type="EMBL" id="JAHQCW010000033">
    <property type="protein sequence ID" value="MBU9738345.1"/>
    <property type="molecule type" value="Genomic_DNA"/>
</dbReference>
<reference evidence="7" key="1">
    <citation type="submission" date="2021-06" db="EMBL/GenBank/DDBJ databases">
        <title>Description of novel taxa of the family Lachnospiraceae.</title>
        <authorList>
            <person name="Chaplin A.V."/>
            <person name="Sokolova S.R."/>
            <person name="Pikina A.P."/>
            <person name="Korzhanova M."/>
            <person name="Belova V."/>
            <person name="Korostin D."/>
            <person name="Efimov B.A."/>
        </authorList>
    </citation>
    <scope>NUCLEOTIDE SEQUENCE</scope>
    <source>
        <strain evidence="7">ASD5720</strain>
    </source>
</reference>
<dbReference type="Pfam" id="PF02618">
    <property type="entry name" value="YceG"/>
    <property type="match status" value="1"/>
</dbReference>
<dbReference type="InterPro" id="IPR003770">
    <property type="entry name" value="MLTG-like"/>
</dbReference>
<keyword evidence="1" id="KW-1003">Cell membrane</keyword>
<evidence type="ECO:0000256" key="2">
    <source>
        <dbReference type="ARBA" id="ARBA00022692"/>
    </source>
</evidence>
<keyword evidence="5" id="KW-0456">Lyase</keyword>
<name>A0A949NIM8_9FIRM</name>
<protein>
    <submittedName>
        <fullName evidence="7">Endolytic transglycosylase MltG</fullName>
    </submittedName>
</protein>
<keyword evidence="3" id="KW-1133">Transmembrane helix</keyword>
<sequence>MDSKKAALATMKMALRIIIIALVILLLVYLGRAAFDFGLSVFSNRTMDPPPGRQVTVVVEQGDSSGAVGEMLESKGLVEGKWTFVVREKLSKYSGKIQPGTYTLNTSMPLSDMLAILAGDNSEEGEEDQEE</sequence>
<evidence type="ECO:0000256" key="1">
    <source>
        <dbReference type="ARBA" id="ARBA00022475"/>
    </source>
</evidence>
<dbReference type="PANTHER" id="PTHR30518:SF2">
    <property type="entry name" value="ENDOLYTIC MUREIN TRANSGLYCOSYLASE"/>
    <property type="match status" value="1"/>
</dbReference>
<evidence type="ECO:0000256" key="3">
    <source>
        <dbReference type="ARBA" id="ARBA00022989"/>
    </source>
</evidence>
<proteinExistence type="predicted"/>
<dbReference type="GO" id="GO:0071555">
    <property type="term" value="P:cell wall organization"/>
    <property type="evidence" value="ECO:0007669"/>
    <property type="project" value="UniProtKB-KW"/>
</dbReference>
<comment type="caution">
    <text evidence="7">The sequence shown here is derived from an EMBL/GenBank/DDBJ whole genome shotgun (WGS) entry which is preliminary data.</text>
</comment>
<dbReference type="AlphaFoldDB" id="A0A949NIM8"/>
<gene>
    <name evidence="7" type="ORF">KTH89_17515</name>
</gene>
<keyword evidence="8" id="KW-1185">Reference proteome</keyword>
<keyword evidence="4" id="KW-0472">Membrane</keyword>
<dbReference type="Proteomes" id="UP000712157">
    <property type="component" value="Unassembled WGS sequence"/>
</dbReference>
<organism evidence="7 8">
    <name type="scientific">Diplocloster agilis</name>
    <dbReference type="NCBI Taxonomy" id="2850323"/>
    <lineage>
        <taxon>Bacteria</taxon>
        <taxon>Bacillati</taxon>
        <taxon>Bacillota</taxon>
        <taxon>Clostridia</taxon>
        <taxon>Lachnospirales</taxon>
        <taxon>Lachnospiraceae</taxon>
        <taxon>Diplocloster</taxon>
    </lineage>
</organism>
<dbReference type="PANTHER" id="PTHR30518">
    <property type="entry name" value="ENDOLYTIC MUREIN TRANSGLYCOSYLASE"/>
    <property type="match status" value="1"/>
</dbReference>